<proteinExistence type="predicted"/>
<reference evidence="1" key="2">
    <citation type="submission" date="2013-04" db="UniProtKB">
        <authorList>
            <consortium name="EnsemblPlants"/>
        </authorList>
    </citation>
    <scope>IDENTIFICATION</scope>
</reference>
<evidence type="ECO:0000313" key="2">
    <source>
        <dbReference type="Proteomes" id="UP000006038"/>
    </source>
</evidence>
<protein>
    <submittedName>
        <fullName evidence="1">Uncharacterized protein</fullName>
    </submittedName>
</protein>
<reference evidence="1" key="1">
    <citation type="journal article" date="2013" name="Nat. Commun.">
        <title>Whole-genome sequencing of Oryza brachyantha reveals mechanisms underlying Oryza genome evolution.</title>
        <authorList>
            <person name="Chen J."/>
            <person name="Huang Q."/>
            <person name="Gao D."/>
            <person name="Wang J."/>
            <person name="Lang Y."/>
            <person name="Liu T."/>
            <person name="Li B."/>
            <person name="Bai Z."/>
            <person name="Luis Goicoechea J."/>
            <person name="Liang C."/>
            <person name="Chen C."/>
            <person name="Zhang W."/>
            <person name="Sun S."/>
            <person name="Liao Y."/>
            <person name="Zhang X."/>
            <person name="Yang L."/>
            <person name="Song C."/>
            <person name="Wang M."/>
            <person name="Shi J."/>
            <person name="Liu G."/>
            <person name="Liu J."/>
            <person name="Zhou H."/>
            <person name="Zhou W."/>
            <person name="Yu Q."/>
            <person name="An N."/>
            <person name="Chen Y."/>
            <person name="Cai Q."/>
            <person name="Wang B."/>
            <person name="Liu B."/>
            <person name="Min J."/>
            <person name="Huang Y."/>
            <person name="Wu H."/>
            <person name="Li Z."/>
            <person name="Zhang Y."/>
            <person name="Yin Y."/>
            <person name="Song W."/>
            <person name="Jiang J."/>
            <person name="Jackson S.A."/>
            <person name="Wing R.A."/>
            <person name="Wang J."/>
            <person name="Chen M."/>
        </authorList>
    </citation>
    <scope>NUCLEOTIDE SEQUENCE [LARGE SCALE GENOMIC DNA]</scope>
    <source>
        <strain evidence="1">cv. IRGC 101232</strain>
    </source>
</reference>
<dbReference type="EnsemblPlants" id="OB06G12450.1">
    <property type="protein sequence ID" value="OB06G12450.1"/>
    <property type="gene ID" value="OB06G12450"/>
</dbReference>
<name>J3MB51_ORYBR</name>
<keyword evidence="2" id="KW-1185">Reference proteome</keyword>
<organism evidence="1">
    <name type="scientific">Oryza brachyantha</name>
    <name type="common">malo sina</name>
    <dbReference type="NCBI Taxonomy" id="4533"/>
    <lineage>
        <taxon>Eukaryota</taxon>
        <taxon>Viridiplantae</taxon>
        <taxon>Streptophyta</taxon>
        <taxon>Embryophyta</taxon>
        <taxon>Tracheophyta</taxon>
        <taxon>Spermatophyta</taxon>
        <taxon>Magnoliopsida</taxon>
        <taxon>Liliopsida</taxon>
        <taxon>Poales</taxon>
        <taxon>Poaceae</taxon>
        <taxon>BOP clade</taxon>
        <taxon>Oryzoideae</taxon>
        <taxon>Oryzeae</taxon>
        <taxon>Oryzinae</taxon>
        <taxon>Oryza</taxon>
    </lineage>
</organism>
<evidence type="ECO:0000313" key="1">
    <source>
        <dbReference type="EnsemblPlants" id="OB06G12450.1"/>
    </source>
</evidence>
<dbReference type="Gramene" id="OB06G12450.1">
    <property type="protein sequence ID" value="OB06G12450.1"/>
    <property type="gene ID" value="OB06G12450"/>
</dbReference>
<dbReference type="HOGENOM" id="CLU_3035593_0_0_1"/>
<dbReference type="AlphaFoldDB" id="J3MB51"/>
<accession>J3MB51</accession>
<sequence>MNAVLFHYHVPLSFFLTEARQVLVFILKGVKQSIYKVPFCQRQKKNYQKNHIVST</sequence>
<dbReference type="Proteomes" id="UP000006038">
    <property type="component" value="Chromosome 6"/>
</dbReference>